<evidence type="ECO:0000313" key="6">
    <source>
        <dbReference type="EMBL" id="CAK9110807.1"/>
    </source>
</evidence>
<keyword evidence="4" id="KW-0539">Nucleus</keyword>
<proteinExistence type="predicted"/>
<dbReference type="PROSITE" id="PS50294">
    <property type="entry name" value="WD_REPEATS_REGION"/>
    <property type="match status" value="1"/>
</dbReference>
<dbReference type="PROSITE" id="PS50082">
    <property type="entry name" value="WD_REPEATS_2"/>
    <property type="match status" value="2"/>
</dbReference>
<comment type="subcellular location">
    <subcellularLocation>
        <location evidence="1">Nucleus</location>
        <location evidence="1">Nucleolus</location>
    </subcellularLocation>
</comment>
<organism evidence="6 7">
    <name type="scientific">Durusdinium trenchii</name>
    <dbReference type="NCBI Taxonomy" id="1381693"/>
    <lineage>
        <taxon>Eukaryota</taxon>
        <taxon>Sar</taxon>
        <taxon>Alveolata</taxon>
        <taxon>Dinophyceae</taxon>
        <taxon>Suessiales</taxon>
        <taxon>Symbiodiniaceae</taxon>
        <taxon>Durusdinium</taxon>
    </lineage>
</organism>
<evidence type="ECO:0000256" key="2">
    <source>
        <dbReference type="ARBA" id="ARBA00022574"/>
    </source>
</evidence>
<dbReference type="EMBL" id="CAXAMN010027450">
    <property type="protein sequence ID" value="CAK9110807.1"/>
    <property type="molecule type" value="Genomic_DNA"/>
</dbReference>
<keyword evidence="3" id="KW-0677">Repeat</keyword>
<dbReference type="InterPro" id="IPR001680">
    <property type="entry name" value="WD40_rpt"/>
</dbReference>
<comment type="caution">
    <text evidence="6">The sequence shown here is derived from an EMBL/GenBank/DDBJ whole genome shotgun (WGS) entry which is preliminary data.</text>
</comment>
<evidence type="ECO:0000256" key="1">
    <source>
        <dbReference type="ARBA" id="ARBA00004604"/>
    </source>
</evidence>
<feature type="repeat" description="WD" evidence="5">
    <location>
        <begin position="235"/>
        <end position="278"/>
    </location>
</feature>
<dbReference type="Proteomes" id="UP001642484">
    <property type="component" value="Unassembled WGS sequence"/>
</dbReference>
<evidence type="ECO:0000256" key="4">
    <source>
        <dbReference type="ARBA" id="ARBA00023242"/>
    </source>
</evidence>
<dbReference type="InterPro" id="IPR036322">
    <property type="entry name" value="WD40_repeat_dom_sf"/>
</dbReference>
<evidence type="ECO:0000256" key="3">
    <source>
        <dbReference type="ARBA" id="ARBA00022737"/>
    </source>
</evidence>
<sequence>MREGETPSAYAGDTRQKWRRWMGMQEGRRDAGADLIPGQLVAFPEKSERIPKEPELSSWDHPEKKGEVVLCSKGLHDVSQDSEGYVHIFKLDLSQANNFDQLFLPLWKVKAHELGVSKVMAVPMESFLFTLSYDQKLKAMDSVTGQVIFEELNQCNVVFHSLAWDSTSQDVIVADSKGNVGFYNLIQESWITWKNVCEEPILSVHLLPSKSRLLLLTPHSLQVWDILRGMKFQELKEHHAPVVSIASKSTSEGGILYTAAMDNTIRMWDSETLECIKCIKERKEEITAMVYLPRANVIITGHENSDLKMWSLDSEEAYLRTVTGQSVHENTISALIVVHVHGETSFRDTENATGFELVVAGSYDRRLSFWRVTLTSDGTAMAKLERFHQAHPDATDEILALGHSAFSGAIFSGGNEGVIRQWSLWGSTPEAEFRGHEDAITCFAADAHFLFSGHLSAEATGRRPDGLTWYVSVVFRGKIHLSYMNHPL</sequence>
<evidence type="ECO:0000256" key="5">
    <source>
        <dbReference type="PROSITE-ProRule" id="PRU00221"/>
    </source>
</evidence>
<evidence type="ECO:0000313" key="7">
    <source>
        <dbReference type="Proteomes" id="UP001642484"/>
    </source>
</evidence>
<dbReference type="InterPro" id="IPR015943">
    <property type="entry name" value="WD40/YVTN_repeat-like_dom_sf"/>
</dbReference>
<dbReference type="PANTHER" id="PTHR19924:SF26">
    <property type="entry name" value="U3 SMALL NUCLEOLAR RNA-ASSOCIATED PROTEIN 15 HOMOLOG"/>
    <property type="match status" value="1"/>
</dbReference>
<dbReference type="Gene3D" id="2.130.10.10">
    <property type="entry name" value="YVTN repeat-like/Quinoprotein amine dehydrogenase"/>
    <property type="match status" value="2"/>
</dbReference>
<dbReference type="SUPFAM" id="SSF50978">
    <property type="entry name" value="WD40 repeat-like"/>
    <property type="match status" value="1"/>
</dbReference>
<gene>
    <name evidence="6" type="ORF">CCMP2556_LOCUS51481</name>
</gene>
<accession>A0ABP0SEM7</accession>
<dbReference type="SMART" id="SM00320">
    <property type="entry name" value="WD40"/>
    <property type="match status" value="5"/>
</dbReference>
<keyword evidence="7" id="KW-1185">Reference proteome</keyword>
<dbReference type="PANTHER" id="PTHR19924">
    <property type="entry name" value="UTP15 U3 SMALL NUCLEOLAR RNA-ASSOCIATED PROTEIN 15 FAMILY MEMBER"/>
    <property type="match status" value="1"/>
</dbReference>
<reference evidence="6 7" key="1">
    <citation type="submission" date="2024-02" db="EMBL/GenBank/DDBJ databases">
        <authorList>
            <person name="Chen Y."/>
            <person name="Shah S."/>
            <person name="Dougan E. K."/>
            <person name="Thang M."/>
            <person name="Chan C."/>
        </authorList>
    </citation>
    <scope>NUCLEOTIDE SEQUENCE [LARGE SCALE GENOMIC DNA]</scope>
</reference>
<protein>
    <submittedName>
        <fullName evidence="6">Uncharacterized protein</fullName>
    </submittedName>
</protein>
<dbReference type="Pfam" id="PF00400">
    <property type="entry name" value="WD40"/>
    <property type="match status" value="1"/>
</dbReference>
<name>A0ABP0SEM7_9DINO</name>
<keyword evidence="2 5" id="KW-0853">WD repeat</keyword>
<feature type="repeat" description="WD" evidence="5">
    <location>
        <begin position="279"/>
        <end position="320"/>
    </location>
</feature>